<evidence type="ECO:0000256" key="2">
    <source>
        <dbReference type="PROSITE-ProRule" id="PRU01248"/>
    </source>
</evidence>
<dbReference type="PROSITE" id="PS51900">
    <property type="entry name" value="CB"/>
    <property type="match status" value="1"/>
</dbReference>
<gene>
    <name evidence="5" type="ORF">AWB77_00295</name>
</gene>
<dbReference type="InterPro" id="IPR011010">
    <property type="entry name" value="DNA_brk_join_enz"/>
</dbReference>
<reference evidence="5" key="1">
    <citation type="submission" date="2016-01" db="EMBL/GenBank/DDBJ databases">
        <authorList>
            <person name="Peeters C."/>
        </authorList>
    </citation>
    <scope>NUCLEOTIDE SEQUENCE</scope>
    <source>
        <strain evidence="5">LMG 29320</strain>
    </source>
</reference>
<keyword evidence="2" id="KW-0238">DNA-binding</keyword>
<dbReference type="Proteomes" id="UP000054903">
    <property type="component" value="Unassembled WGS sequence"/>
</dbReference>
<evidence type="ECO:0000256" key="1">
    <source>
        <dbReference type="ARBA" id="ARBA00022908"/>
    </source>
</evidence>
<feature type="region of interest" description="Disordered" evidence="3">
    <location>
        <begin position="1"/>
        <end position="33"/>
    </location>
</feature>
<dbReference type="OrthoDB" id="662444at2"/>
<dbReference type="GO" id="GO:0003677">
    <property type="term" value="F:DNA binding"/>
    <property type="evidence" value="ECO:0007669"/>
    <property type="project" value="UniProtKB-UniRule"/>
</dbReference>
<dbReference type="RefSeq" id="WP_157694721.1">
    <property type="nucleotide sequence ID" value="NZ_FCNX02000001.1"/>
</dbReference>
<dbReference type="GO" id="GO:0015074">
    <property type="term" value="P:DNA integration"/>
    <property type="evidence" value="ECO:0007669"/>
    <property type="project" value="UniProtKB-KW"/>
</dbReference>
<keyword evidence="1" id="KW-0229">DNA integration</keyword>
<name>A0A157Z6I3_9BURK</name>
<dbReference type="InterPro" id="IPR044068">
    <property type="entry name" value="CB"/>
</dbReference>
<comment type="caution">
    <text evidence="5">The sequence shown here is derived from an EMBL/GenBank/DDBJ whole genome shotgun (WGS) entry which is preliminary data.</text>
</comment>
<evidence type="ECO:0000313" key="6">
    <source>
        <dbReference type="Proteomes" id="UP000054903"/>
    </source>
</evidence>
<evidence type="ECO:0000313" key="5">
    <source>
        <dbReference type="EMBL" id="SAK41033.1"/>
    </source>
</evidence>
<feature type="domain" description="Core-binding (CB)" evidence="4">
    <location>
        <begin position="59"/>
        <end position="138"/>
    </location>
</feature>
<dbReference type="SUPFAM" id="SSF56349">
    <property type="entry name" value="DNA breaking-rejoining enzymes"/>
    <property type="match status" value="1"/>
</dbReference>
<dbReference type="AlphaFoldDB" id="A0A157Z6I3"/>
<accession>A0A157Z6I3</accession>
<keyword evidence="6" id="KW-1185">Reference proteome</keyword>
<evidence type="ECO:0000256" key="3">
    <source>
        <dbReference type="SAM" id="MobiDB-lite"/>
    </source>
</evidence>
<organism evidence="5 6">
    <name type="scientific">Caballeronia fortuita</name>
    <dbReference type="NCBI Taxonomy" id="1777138"/>
    <lineage>
        <taxon>Bacteria</taxon>
        <taxon>Pseudomonadati</taxon>
        <taxon>Pseudomonadota</taxon>
        <taxon>Betaproteobacteria</taxon>
        <taxon>Burkholderiales</taxon>
        <taxon>Burkholderiaceae</taxon>
        <taxon>Caballeronia</taxon>
    </lineage>
</organism>
<evidence type="ECO:0000259" key="4">
    <source>
        <dbReference type="PROSITE" id="PS51900"/>
    </source>
</evidence>
<feature type="compositionally biased region" description="Polar residues" evidence="3">
    <location>
        <begin position="1"/>
        <end position="14"/>
    </location>
</feature>
<proteinExistence type="predicted"/>
<dbReference type="EMBL" id="FCNX02000001">
    <property type="protein sequence ID" value="SAK41033.1"/>
    <property type="molecule type" value="Genomic_DNA"/>
</dbReference>
<dbReference type="STRING" id="1777138.AWB77_00295"/>
<sequence>MATINNRGPHQWQATVRRKGYPSQSETHRTKTQAEAWARRIEAQMDAGTFRDRRVIAGVTLSDALEEYLTSVTSKKRSETSERNRIKQLQRHPIAQRLIGSLQAADFTRYREERLAVVSPTTVRLELAVLSHLYTIAIKEWSWPLTHEPKNVSKPKAEEGRERRLDADEEMRLRAAVHRPKARSAIWLEACIDIAL</sequence>
<protein>
    <submittedName>
        <fullName evidence="5">Phage integrase family protein</fullName>
    </submittedName>
</protein>